<comment type="caution">
    <text evidence="1">The sequence shown here is derived from an EMBL/GenBank/DDBJ whole genome shotgun (WGS) entry which is preliminary data.</text>
</comment>
<keyword evidence="2" id="KW-1185">Reference proteome</keyword>
<evidence type="ECO:0000313" key="1">
    <source>
        <dbReference type="EMBL" id="GKX65546.1"/>
    </source>
</evidence>
<accession>A0ACB5R936</accession>
<organism evidence="1 2">
    <name type="scientific">Inconstantimicrobium mannanitabidum</name>
    <dbReference type="NCBI Taxonomy" id="1604901"/>
    <lineage>
        <taxon>Bacteria</taxon>
        <taxon>Bacillati</taxon>
        <taxon>Bacillota</taxon>
        <taxon>Clostridia</taxon>
        <taxon>Eubacteriales</taxon>
        <taxon>Clostridiaceae</taxon>
        <taxon>Inconstantimicrobium</taxon>
    </lineage>
</organism>
<sequence>MQAVNLVLLYISAVFVSLSYFYIDLKIPVLQELFVTKFQGFMLSIVGVIYLIFVTIASFNISFFEDALVPSGIILSILIYLFMNFSLTGLFLSVFIFLENLFYWGSINQE</sequence>
<proteinExistence type="predicted"/>
<gene>
    <name evidence="1" type="ORF">rsdtw13_08040</name>
</gene>
<protein>
    <submittedName>
        <fullName evidence="1">Uncharacterized protein</fullName>
    </submittedName>
</protein>
<name>A0ACB5R936_9CLOT</name>
<evidence type="ECO:0000313" key="2">
    <source>
        <dbReference type="Proteomes" id="UP001058074"/>
    </source>
</evidence>
<reference evidence="1" key="1">
    <citation type="journal article" date="2025" name="Int. J. Syst. Evol. Microbiol.">
        <title>Inconstantimicrobium mannanitabidum sp. nov., a novel member of the family Clostridiaceae isolated from anoxic soil under the treatment of reductive soil disinfestation.</title>
        <authorList>
            <person name="Ueki A."/>
            <person name="Tonouchi A."/>
            <person name="Honma S."/>
            <person name="Kaku N."/>
            <person name="Ueki K."/>
        </authorList>
    </citation>
    <scope>NUCLEOTIDE SEQUENCE</scope>
    <source>
        <strain evidence="1">TW13</strain>
    </source>
</reference>
<dbReference type="Proteomes" id="UP001058074">
    <property type="component" value="Unassembled WGS sequence"/>
</dbReference>
<dbReference type="EMBL" id="BROD01000001">
    <property type="protein sequence ID" value="GKX65546.1"/>
    <property type="molecule type" value="Genomic_DNA"/>
</dbReference>